<organism evidence="2 3">
    <name type="scientific">Prorocentrum cordatum</name>
    <dbReference type="NCBI Taxonomy" id="2364126"/>
    <lineage>
        <taxon>Eukaryota</taxon>
        <taxon>Sar</taxon>
        <taxon>Alveolata</taxon>
        <taxon>Dinophyceae</taxon>
        <taxon>Prorocentrales</taxon>
        <taxon>Prorocentraceae</taxon>
        <taxon>Prorocentrum</taxon>
    </lineage>
</organism>
<reference evidence="2" key="1">
    <citation type="submission" date="2023-10" db="EMBL/GenBank/DDBJ databases">
        <authorList>
            <person name="Chen Y."/>
            <person name="Shah S."/>
            <person name="Dougan E. K."/>
            <person name="Thang M."/>
            <person name="Chan C."/>
        </authorList>
    </citation>
    <scope>NUCLEOTIDE SEQUENCE [LARGE SCALE GENOMIC DNA]</scope>
</reference>
<proteinExistence type="predicted"/>
<name>A0ABN9QL75_9DINO</name>
<evidence type="ECO:0000313" key="2">
    <source>
        <dbReference type="EMBL" id="CAK0805953.1"/>
    </source>
</evidence>
<feature type="non-terminal residue" evidence="2">
    <location>
        <position position="1"/>
    </location>
</feature>
<feature type="region of interest" description="Disordered" evidence="1">
    <location>
        <begin position="237"/>
        <end position="310"/>
    </location>
</feature>
<feature type="compositionally biased region" description="Basic and acidic residues" evidence="1">
    <location>
        <begin position="275"/>
        <end position="295"/>
    </location>
</feature>
<accession>A0ABN9QL75</accession>
<comment type="caution">
    <text evidence="2">The sequence shown here is derived from an EMBL/GenBank/DDBJ whole genome shotgun (WGS) entry which is preliminary data.</text>
</comment>
<evidence type="ECO:0000313" key="3">
    <source>
        <dbReference type="Proteomes" id="UP001189429"/>
    </source>
</evidence>
<evidence type="ECO:0000256" key="1">
    <source>
        <dbReference type="SAM" id="MobiDB-lite"/>
    </source>
</evidence>
<protein>
    <submittedName>
        <fullName evidence="2">Uncharacterized protein</fullName>
    </submittedName>
</protein>
<dbReference type="EMBL" id="CAUYUJ010003599">
    <property type="protein sequence ID" value="CAK0805953.1"/>
    <property type="molecule type" value="Genomic_DNA"/>
</dbReference>
<gene>
    <name evidence="2" type="ORF">PCOR1329_LOCUS12350</name>
</gene>
<keyword evidence="3" id="KW-1185">Reference proteome</keyword>
<sequence>GRQAAADGADLLQEVFVIWQKETFDLKYAIELDCQKKHLDDRIKAAKSQQKAKAAAAMSRMTGNADVGLKSLTFNAWVAFHVDCQKEKELEGEVKAAEARIQEHIKAKGEKMKSLLSSTIGATDSGLVHQTFQAWCQALREAKDEAKVADALLAAEGKFKSFGARGKTSGMSAAERAAYYQDMELVIRTWSAWKLDTRTEKQLRFYHGRIDAKRKQLLGVQEMFRSFANELEGGLKKASAESTRGDAPAALKGRGLAKSDSSVNLPDIHNKKTQVARDHGLSYNPQERRGADRPRAGKAVVAGSGAYPGH</sequence>
<dbReference type="Proteomes" id="UP001189429">
    <property type="component" value="Unassembled WGS sequence"/>
</dbReference>